<dbReference type="AlphaFoldDB" id="A0A6P7KHK1"/>
<feature type="compositionally biased region" description="Pro residues" evidence="1">
    <location>
        <begin position="229"/>
        <end position="238"/>
    </location>
</feature>
<dbReference type="FunCoup" id="A0A6P7KHK1">
    <property type="interactions" value="1380"/>
</dbReference>
<evidence type="ECO:0000313" key="2">
    <source>
        <dbReference type="Proteomes" id="UP000515145"/>
    </source>
</evidence>
<protein>
    <submittedName>
        <fullName evidence="3">Proline-rich protein PRCC</fullName>
    </submittedName>
</protein>
<evidence type="ECO:0000313" key="3">
    <source>
        <dbReference type="RefSeq" id="XP_028289123.1"/>
    </source>
</evidence>
<name>A0A6P7KHK1_9TELE</name>
<sequence>MSLVAYGSSDDSDSEGTSISAASESKPSAGGLFSFLPAPKKTGPAGENGGPHKESRSNASGRESRSNDNLDPPPSKGGFFSGLPKPRKRTEPVKIAVPQIDKHDSDSDDDEPAKKKSQSQGTGSGLSSLLPQPKNLTVKETDRLLIPHTLTKRQEPKGPKPGTAAQGLISSSASPSAIKAAAKSAALQVARQIATDDQDDEDITPQNYFSLGESSQPPPAVIPSLDPEPIAPTPPLPFPAADEPGQSDAPLDFGGSHEGAGAWGGQYPQYEQPLAGPEAFPQGYYNEPYYQDPNPGLAEAEEPDQSDVLDDEGFMRLQGKRNRGKEEVKFLEIKGDDQLSGTQQWLTKSMSEEKQNRQSYGKRRGEQPTGQQRRKHQITYLIHQAKERELELKNSWAENKMTRRQTQAKYGF</sequence>
<feature type="compositionally biased region" description="Polar residues" evidence="1">
    <location>
        <begin position="15"/>
        <end position="26"/>
    </location>
</feature>
<dbReference type="OrthoDB" id="206969at2759"/>
<proteinExistence type="predicted"/>
<dbReference type="GeneID" id="114453426"/>
<dbReference type="InParanoid" id="A0A6P7KHK1"/>
<dbReference type="PANTHER" id="PTHR13621:SF2">
    <property type="entry name" value="PROLINE-RICH PROTEIN PRCC"/>
    <property type="match status" value="1"/>
</dbReference>
<dbReference type="InterPro" id="IPR018800">
    <property type="entry name" value="PRCC"/>
</dbReference>
<evidence type="ECO:0000256" key="1">
    <source>
        <dbReference type="SAM" id="MobiDB-lite"/>
    </source>
</evidence>
<feature type="region of interest" description="Disordered" evidence="1">
    <location>
        <begin position="339"/>
        <end position="377"/>
    </location>
</feature>
<feature type="compositionally biased region" description="Low complexity" evidence="1">
    <location>
        <begin position="118"/>
        <end position="133"/>
    </location>
</feature>
<dbReference type="CTD" id="5546"/>
<feature type="compositionally biased region" description="Basic and acidic residues" evidence="1">
    <location>
        <begin position="50"/>
        <end position="68"/>
    </location>
</feature>
<gene>
    <name evidence="3" type="primary">prcc</name>
</gene>
<dbReference type="Pfam" id="PF10253">
    <property type="entry name" value="PRCC"/>
    <property type="match status" value="1"/>
</dbReference>
<feature type="compositionally biased region" description="Acidic residues" evidence="1">
    <location>
        <begin position="299"/>
        <end position="312"/>
    </location>
</feature>
<organism evidence="2 3">
    <name type="scientific">Parambassis ranga</name>
    <name type="common">Indian glassy fish</name>
    <dbReference type="NCBI Taxonomy" id="210632"/>
    <lineage>
        <taxon>Eukaryota</taxon>
        <taxon>Metazoa</taxon>
        <taxon>Chordata</taxon>
        <taxon>Craniata</taxon>
        <taxon>Vertebrata</taxon>
        <taxon>Euteleostomi</taxon>
        <taxon>Actinopterygii</taxon>
        <taxon>Neopterygii</taxon>
        <taxon>Teleostei</taxon>
        <taxon>Neoteleostei</taxon>
        <taxon>Acanthomorphata</taxon>
        <taxon>Ovalentaria</taxon>
        <taxon>Ambassidae</taxon>
        <taxon>Parambassis</taxon>
    </lineage>
</organism>
<feature type="compositionally biased region" description="Low complexity" evidence="1">
    <location>
        <begin position="169"/>
        <end position="186"/>
    </location>
</feature>
<feature type="region of interest" description="Disordered" evidence="1">
    <location>
        <begin position="1"/>
        <end position="326"/>
    </location>
</feature>
<feature type="region of interest" description="Disordered" evidence="1">
    <location>
        <begin position="393"/>
        <end position="412"/>
    </location>
</feature>
<dbReference type="PANTHER" id="PTHR13621">
    <property type="entry name" value="PROLINE-RICH PROTEIN PRCC"/>
    <property type="match status" value="1"/>
</dbReference>
<dbReference type="GO" id="GO:0005634">
    <property type="term" value="C:nucleus"/>
    <property type="evidence" value="ECO:0007669"/>
    <property type="project" value="TreeGrafter"/>
</dbReference>
<dbReference type="RefSeq" id="XP_028289123.1">
    <property type="nucleotide sequence ID" value="XM_028433322.1"/>
</dbReference>
<feature type="compositionally biased region" description="Polar residues" evidence="1">
    <location>
        <begin position="204"/>
        <end position="215"/>
    </location>
</feature>
<dbReference type="Proteomes" id="UP000515145">
    <property type="component" value="Chromosome 2"/>
</dbReference>
<reference evidence="3" key="1">
    <citation type="submission" date="2025-08" db="UniProtKB">
        <authorList>
            <consortium name="RefSeq"/>
        </authorList>
    </citation>
    <scope>IDENTIFICATION</scope>
</reference>
<accession>A0A6P7KHK1</accession>
<feature type="compositionally biased region" description="Polar residues" evidence="1">
    <location>
        <begin position="339"/>
        <end position="349"/>
    </location>
</feature>
<keyword evidence="2" id="KW-1185">Reference proteome</keyword>